<evidence type="ECO:0000256" key="2">
    <source>
        <dbReference type="ARBA" id="ARBA00022679"/>
    </source>
</evidence>
<sequence>MKPQSVRLGAVQETLLIPLYGRAQETRKKRALLRDPKAVAMVDAIDYDFRKFDSARSLYGSVLRTAMLDEWIRAFIARNPEGTVIEVGAGLNTRFERLDNGTIHWVDLDLPDSMDLRRKFFQETERRRLVAASVLDEDWKAIVRDAPGPYFFVVEAVFMYLTGAEVRHALTNIARAFPDSRIAFDTAGRHILANQHRHDVMKKMEARFTWACDEPRELESLGLRLLDSRTLLNPQPDLAARLPFAHRYLMPLMYSFIRKAMRAYTINLFETAPHSTEAAARPSREAPTAA</sequence>
<dbReference type="Proteomes" id="UP001370348">
    <property type="component" value="Chromosome"/>
</dbReference>
<dbReference type="Pfam" id="PF04072">
    <property type="entry name" value="LCM"/>
    <property type="match status" value="1"/>
</dbReference>
<dbReference type="Gene3D" id="3.40.50.150">
    <property type="entry name" value="Vaccinia Virus protein VP39"/>
    <property type="match status" value="1"/>
</dbReference>
<protein>
    <submittedName>
        <fullName evidence="3">Class I SAM-dependent methyltransferase</fullName>
        <ecNumber evidence="3">2.1.1.-</ecNumber>
    </submittedName>
</protein>
<evidence type="ECO:0000313" key="3">
    <source>
        <dbReference type="EMBL" id="WXB11547.1"/>
    </source>
</evidence>
<dbReference type="InterPro" id="IPR016874">
    <property type="entry name" value="TcmP-like"/>
</dbReference>
<dbReference type="InterPro" id="IPR029063">
    <property type="entry name" value="SAM-dependent_MTases_sf"/>
</dbReference>
<proteinExistence type="predicted"/>
<reference evidence="3 4" key="1">
    <citation type="submission" date="2021-12" db="EMBL/GenBank/DDBJ databases">
        <title>Discovery of the Pendulisporaceae a myxobacterial family with distinct sporulation behavior and unique specialized metabolism.</title>
        <authorList>
            <person name="Garcia R."/>
            <person name="Popoff A."/>
            <person name="Bader C.D."/>
            <person name="Loehr J."/>
            <person name="Walesch S."/>
            <person name="Walt C."/>
            <person name="Boldt J."/>
            <person name="Bunk B."/>
            <person name="Haeckl F.J.F.P.J."/>
            <person name="Gunesch A.P."/>
            <person name="Birkelbach J."/>
            <person name="Nuebel U."/>
            <person name="Pietschmann T."/>
            <person name="Bach T."/>
            <person name="Mueller R."/>
        </authorList>
    </citation>
    <scope>NUCLEOTIDE SEQUENCE [LARGE SCALE GENOMIC DNA]</scope>
    <source>
        <strain evidence="3 4">MSr11954</strain>
    </source>
</reference>
<dbReference type="EC" id="2.1.1.-" evidence="3"/>
<dbReference type="EMBL" id="CP089984">
    <property type="protein sequence ID" value="WXB11547.1"/>
    <property type="molecule type" value="Genomic_DNA"/>
</dbReference>
<organism evidence="3 4">
    <name type="scientific">Pendulispora albinea</name>
    <dbReference type="NCBI Taxonomy" id="2741071"/>
    <lineage>
        <taxon>Bacteria</taxon>
        <taxon>Pseudomonadati</taxon>
        <taxon>Myxococcota</taxon>
        <taxon>Myxococcia</taxon>
        <taxon>Myxococcales</taxon>
        <taxon>Sorangiineae</taxon>
        <taxon>Pendulisporaceae</taxon>
        <taxon>Pendulispora</taxon>
    </lineage>
</organism>
<dbReference type="PIRSF" id="PIRSF028177">
    <property type="entry name" value="Polyketide_synth_Omtfrase_TcmP"/>
    <property type="match status" value="1"/>
</dbReference>
<dbReference type="SUPFAM" id="SSF53335">
    <property type="entry name" value="S-adenosyl-L-methionine-dependent methyltransferases"/>
    <property type="match status" value="1"/>
</dbReference>
<evidence type="ECO:0000256" key="1">
    <source>
        <dbReference type="ARBA" id="ARBA00022603"/>
    </source>
</evidence>
<dbReference type="InterPro" id="IPR007213">
    <property type="entry name" value="Ppm1/Ppm2/Tcmp"/>
</dbReference>
<dbReference type="PANTHER" id="PTHR43619">
    <property type="entry name" value="S-ADENOSYL-L-METHIONINE-DEPENDENT METHYLTRANSFERASE YKTD-RELATED"/>
    <property type="match status" value="1"/>
</dbReference>
<gene>
    <name evidence="3" type="ORF">LZC94_27255</name>
</gene>
<dbReference type="GO" id="GO:0008168">
    <property type="term" value="F:methyltransferase activity"/>
    <property type="evidence" value="ECO:0007669"/>
    <property type="project" value="UniProtKB-KW"/>
</dbReference>
<dbReference type="PANTHER" id="PTHR43619:SF2">
    <property type="entry name" value="S-ADENOSYL-L-METHIONINE-DEPENDENT METHYLTRANSFERASES SUPERFAMILY PROTEIN"/>
    <property type="match status" value="1"/>
</dbReference>
<dbReference type="GO" id="GO:0032259">
    <property type="term" value="P:methylation"/>
    <property type="evidence" value="ECO:0007669"/>
    <property type="project" value="UniProtKB-KW"/>
</dbReference>
<name>A0ABZ2LRI6_9BACT</name>
<dbReference type="RefSeq" id="WP_394821167.1">
    <property type="nucleotide sequence ID" value="NZ_CP089984.1"/>
</dbReference>
<keyword evidence="1 3" id="KW-0489">Methyltransferase</keyword>
<keyword evidence="2 3" id="KW-0808">Transferase</keyword>
<evidence type="ECO:0000313" key="4">
    <source>
        <dbReference type="Proteomes" id="UP001370348"/>
    </source>
</evidence>
<accession>A0ABZ2LRI6</accession>
<keyword evidence="4" id="KW-1185">Reference proteome</keyword>